<keyword evidence="8" id="KW-0809">Transit peptide</keyword>
<dbReference type="InParanoid" id="A0A3N4LRW3"/>
<keyword evidence="6" id="KW-0067">ATP-binding</keyword>
<dbReference type="InterPro" id="IPR045864">
    <property type="entry name" value="aa-tRNA-synth_II/BPL/LPL"/>
</dbReference>
<dbReference type="InterPro" id="IPR005121">
    <property type="entry name" value="Fdx_antiC-bd"/>
</dbReference>
<feature type="region of interest" description="Disordered" evidence="15">
    <location>
        <begin position="277"/>
        <end position="299"/>
    </location>
</feature>
<dbReference type="PANTHER" id="PTHR11538">
    <property type="entry name" value="PHENYLALANYL-TRNA SYNTHETASE"/>
    <property type="match status" value="1"/>
</dbReference>
<dbReference type="PROSITE" id="PS51447">
    <property type="entry name" value="FDX_ACB"/>
    <property type="match status" value="1"/>
</dbReference>
<evidence type="ECO:0000259" key="16">
    <source>
        <dbReference type="PROSITE" id="PS50862"/>
    </source>
</evidence>
<name>A0A3N4LRW3_9PEZI</name>
<dbReference type="InterPro" id="IPR002319">
    <property type="entry name" value="Phenylalanyl-tRNA_Synthase"/>
</dbReference>
<dbReference type="Pfam" id="PF03147">
    <property type="entry name" value="FDX-ACB"/>
    <property type="match status" value="1"/>
</dbReference>
<comment type="subcellular location">
    <subcellularLocation>
        <location evidence="1">Mitochondrion matrix</location>
    </subcellularLocation>
</comment>
<evidence type="ECO:0000256" key="5">
    <source>
        <dbReference type="ARBA" id="ARBA00022741"/>
    </source>
</evidence>
<keyword evidence="5" id="KW-0547">Nucleotide-binding</keyword>
<evidence type="ECO:0000256" key="4">
    <source>
        <dbReference type="ARBA" id="ARBA00022598"/>
    </source>
</evidence>
<evidence type="ECO:0000256" key="10">
    <source>
        <dbReference type="ARBA" id="ARBA00023146"/>
    </source>
</evidence>
<evidence type="ECO:0000256" key="13">
    <source>
        <dbReference type="ARBA" id="ARBA00057761"/>
    </source>
</evidence>
<dbReference type="GO" id="GO:0000049">
    <property type="term" value="F:tRNA binding"/>
    <property type="evidence" value="ECO:0007669"/>
    <property type="project" value="InterPro"/>
</dbReference>
<evidence type="ECO:0000256" key="12">
    <source>
        <dbReference type="ARBA" id="ARBA00049255"/>
    </source>
</evidence>
<evidence type="ECO:0000256" key="8">
    <source>
        <dbReference type="ARBA" id="ARBA00022946"/>
    </source>
</evidence>
<evidence type="ECO:0000256" key="1">
    <source>
        <dbReference type="ARBA" id="ARBA00004305"/>
    </source>
</evidence>
<reference evidence="18 19" key="1">
    <citation type="journal article" date="2018" name="Nat. Ecol. Evol.">
        <title>Pezizomycetes genomes reveal the molecular basis of ectomycorrhizal truffle lifestyle.</title>
        <authorList>
            <person name="Murat C."/>
            <person name="Payen T."/>
            <person name="Noel B."/>
            <person name="Kuo A."/>
            <person name="Morin E."/>
            <person name="Chen J."/>
            <person name="Kohler A."/>
            <person name="Krizsan K."/>
            <person name="Balestrini R."/>
            <person name="Da Silva C."/>
            <person name="Montanini B."/>
            <person name="Hainaut M."/>
            <person name="Levati E."/>
            <person name="Barry K.W."/>
            <person name="Belfiori B."/>
            <person name="Cichocki N."/>
            <person name="Clum A."/>
            <person name="Dockter R.B."/>
            <person name="Fauchery L."/>
            <person name="Guy J."/>
            <person name="Iotti M."/>
            <person name="Le Tacon F."/>
            <person name="Lindquist E.A."/>
            <person name="Lipzen A."/>
            <person name="Malagnac F."/>
            <person name="Mello A."/>
            <person name="Molinier V."/>
            <person name="Miyauchi S."/>
            <person name="Poulain J."/>
            <person name="Riccioni C."/>
            <person name="Rubini A."/>
            <person name="Sitrit Y."/>
            <person name="Splivallo R."/>
            <person name="Traeger S."/>
            <person name="Wang M."/>
            <person name="Zifcakova L."/>
            <person name="Wipf D."/>
            <person name="Zambonelli A."/>
            <person name="Paolocci F."/>
            <person name="Nowrousian M."/>
            <person name="Ottonello S."/>
            <person name="Baldrian P."/>
            <person name="Spatafora J.W."/>
            <person name="Henrissat B."/>
            <person name="Nagy L.G."/>
            <person name="Aury J.M."/>
            <person name="Wincker P."/>
            <person name="Grigoriev I.V."/>
            <person name="Bonfante P."/>
            <person name="Martin F.M."/>
        </authorList>
    </citation>
    <scope>NUCLEOTIDE SEQUENCE [LARGE SCALE GENOMIC DNA]</scope>
    <source>
        <strain evidence="18 19">ATCC MYA-4762</strain>
    </source>
</reference>
<organism evidence="18 19">
    <name type="scientific">Terfezia boudieri ATCC MYA-4762</name>
    <dbReference type="NCBI Taxonomy" id="1051890"/>
    <lineage>
        <taxon>Eukaryota</taxon>
        <taxon>Fungi</taxon>
        <taxon>Dikarya</taxon>
        <taxon>Ascomycota</taxon>
        <taxon>Pezizomycotina</taxon>
        <taxon>Pezizomycetes</taxon>
        <taxon>Pezizales</taxon>
        <taxon>Pezizaceae</taxon>
        <taxon>Terfezia</taxon>
    </lineage>
</organism>
<keyword evidence="4" id="KW-0436">Ligase</keyword>
<dbReference type="Gene3D" id="3.30.930.10">
    <property type="entry name" value="Bira Bifunctional Protein, Domain 2"/>
    <property type="match status" value="1"/>
</dbReference>
<sequence>MPSVKHNDMPPTTLMRRISFSRYPSPPPPSVSGPPLRLRLRPLQLTLRRFNSSSATPTTISLLGRTYPTDGWTNITPSITAHLSQNLHLQPSHPISITRSLIESRFPSPTYTHHNHLSPIVTTAQNFDSLGFPSDHPGRARSDTYYINAGHVLRTHTSAHQLDLFKANHAPGFLVSADVYRRDAIDRSHYPVFHQMEGARGWDLAKTSVAEINDETEYLASLTASLQVEDLHPPFHEQTNPLQPQHSSEAAAAVAAHLKRSLESVVLALFTSAPNPDADADADSPSSSSSSSSSSTPAPPLKVRWVEAYFPFTSPSWELEVFWRGSWLELLGCGIVQHPILTAANLPSSHISWAFGVGLERIAMVLFGIPDIRLFWSTDDRFTAQFIQGEVTRFIEFSKFPGTLRDIAFWLPGGVEDGEDTGGANSGAGGPAVHENDIMEIIRNVGGDLVEDVLLKDQFTHPKTKRASRCYRVHYRSLERTLTSEEVNAKHAELEKALKEALGVEIR</sequence>
<feature type="compositionally biased region" description="Low complexity" evidence="15">
    <location>
        <begin position="277"/>
        <end position="296"/>
    </location>
</feature>
<dbReference type="STRING" id="1051890.A0A3N4LRW3"/>
<evidence type="ECO:0000256" key="11">
    <source>
        <dbReference type="ARBA" id="ARBA00031194"/>
    </source>
</evidence>
<dbReference type="InterPro" id="IPR006195">
    <property type="entry name" value="aa-tRNA-synth_II"/>
</dbReference>
<dbReference type="NCBIfam" id="TIGR00469">
    <property type="entry name" value="pheS_mito"/>
    <property type="match status" value="1"/>
</dbReference>
<dbReference type="Proteomes" id="UP000267821">
    <property type="component" value="Unassembled WGS sequence"/>
</dbReference>
<dbReference type="GO" id="GO:0004826">
    <property type="term" value="F:phenylalanine-tRNA ligase activity"/>
    <property type="evidence" value="ECO:0007669"/>
    <property type="project" value="UniProtKB-EC"/>
</dbReference>
<dbReference type="CDD" id="cd00496">
    <property type="entry name" value="PheRS_alpha_core"/>
    <property type="match status" value="1"/>
</dbReference>
<keyword evidence="9" id="KW-0496">Mitochondrion</keyword>
<dbReference type="EMBL" id="ML121547">
    <property type="protein sequence ID" value="RPB23361.1"/>
    <property type="molecule type" value="Genomic_DNA"/>
</dbReference>
<feature type="domain" description="Aminoacyl-transfer RNA synthetases class-II family profile" evidence="16">
    <location>
        <begin position="177"/>
        <end position="412"/>
    </location>
</feature>
<dbReference type="FunFam" id="3.30.70.380:FF:000002">
    <property type="entry name" value="phenylalanine--tRNA ligase, mitochondrial"/>
    <property type="match status" value="1"/>
</dbReference>
<dbReference type="SMART" id="SM00896">
    <property type="entry name" value="FDX-ACB"/>
    <property type="match status" value="1"/>
</dbReference>
<dbReference type="GO" id="GO:0005759">
    <property type="term" value="C:mitochondrial matrix"/>
    <property type="evidence" value="ECO:0007669"/>
    <property type="project" value="UniProtKB-SubCell"/>
</dbReference>
<keyword evidence="19" id="KW-1185">Reference proteome</keyword>
<accession>A0A3N4LRW3</accession>
<dbReference type="Gene3D" id="3.30.70.380">
    <property type="entry name" value="Ferrodoxin-fold anticodon-binding domain"/>
    <property type="match status" value="1"/>
</dbReference>
<dbReference type="GO" id="GO:0005524">
    <property type="term" value="F:ATP binding"/>
    <property type="evidence" value="ECO:0007669"/>
    <property type="project" value="UniProtKB-KW"/>
</dbReference>
<gene>
    <name evidence="18" type="ORF">L211DRAFT_809627</name>
</gene>
<evidence type="ECO:0000256" key="7">
    <source>
        <dbReference type="ARBA" id="ARBA00022917"/>
    </source>
</evidence>
<evidence type="ECO:0000256" key="2">
    <source>
        <dbReference type="ARBA" id="ARBA00008226"/>
    </source>
</evidence>
<comment type="similarity">
    <text evidence="2">Belongs to the class-II aminoacyl-tRNA synthetase family.</text>
</comment>
<evidence type="ECO:0000313" key="19">
    <source>
        <dbReference type="Proteomes" id="UP000267821"/>
    </source>
</evidence>
<evidence type="ECO:0000256" key="14">
    <source>
        <dbReference type="ARBA" id="ARBA00073229"/>
    </source>
</evidence>
<dbReference type="OrthoDB" id="4457at2759"/>
<dbReference type="AlphaFoldDB" id="A0A3N4LRW3"/>
<evidence type="ECO:0000259" key="17">
    <source>
        <dbReference type="PROSITE" id="PS51447"/>
    </source>
</evidence>
<dbReference type="PANTHER" id="PTHR11538:SF41">
    <property type="entry name" value="PHENYLALANINE--TRNA LIGASE, MITOCHONDRIAL"/>
    <property type="match status" value="1"/>
</dbReference>
<comment type="function">
    <text evidence="13">Is responsible for the charging of tRNA(Phe) with phenylalanine in mitochondrial translation.</text>
</comment>
<dbReference type="FunCoup" id="A0A3N4LRW3">
    <property type="interactions" value="767"/>
</dbReference>
<feature type="domain" description="FDX-ACB" evidence="17">
    <location>
        <begin position="398"/>
        <end position="507"/>
    </location>
</feature>
<dbReference type="SUPFAM" id="SSF54991">
    <property type="entry name" value="Anticodon-binding domain of PheRS"/>
    <property type="match status" value="1"/>
</dbReference>
<dbReference type="SUPFAM" id="SSF55681">
    <property type="entry name" value="Class II aaRS and biotin synthetases"/>
    <property type="match status" value="1"/>
</dbReference>
<dbReference type="EC" id="6.1.1.20" evidence="3"/>
<comment type="catalytic activity">
    <reaction evidence="12">
        <text>tRNA(Phe) + L-phenylalanine + ATP = L-phenylalanyl-tRNA(Phe) + AMP + diphosphate + H(+)</text>
        <dbReference type="Rhea" id="RHEA:19413"/>
        <dbReference type="Rhea" id="RHEA-COMP:9668"/>
        <dbReference type="Rhea" id="RHEA-COMP:9699"/>
        <dbReference type="ChEBI" id="CHEBI:15378"/>
        <dbReference type="ChEBI" id="CHEBI:30616"/>
        <dbReference type="ChEBI" id="CHEBI:33019"/>
        <dbReference type="ChEBI" id="CHEBI:58095"/>
        <dbReference type="ChEBI" id="CHEBI:78442"/>
        <dbReference type="ChEBI" id="CHEBI:78531"/>
        <dbReference type="ChEBI" id="CHEBI:456215"/>
        <dbReference type="EC" id="6.1.1.20"/>
    </reaction>
</comment>
<evidence type="ECO:0000256" key="6">
    <source>
        <dbReference type="ARBA" id="ARBA00022840"/>
    </source>
</evidence>
<protein>
    <recommendedName>
        <fullName evidence="14">Phenylalanine--tRNA ligase, mitochondrial</fullName>
        <ecNumber evidence="3">6.1.1.20</ecNumber>
    </recommendedName>
    <alternativeName>
        <fullName evidence="11">Phenylalanyl-tRNA synthetase</fullName>
    </alternativeName>
</protein>
<keyword evidence="10 18" id="KW-0030">Aminoacyl-tRNA synthetase</keyword>
<evidence type="ECO:0000313" key="18">
    <source>
        <dbReference type="EMBL" id="RPB23361.1"/>
    </source>
</evidence>
<evidence type="ECO:0000256" key="15">
    <source>
        <dbReference type="SAM" id="MobiDB-lite"/>
    </source>
</evidence>
<dbReference type="PROSITE" id="PS50862">
    <property type="entry name" value="AA_TRNA_LIGASE_II"/>
    <property type="match status" value="1"/>
</dbReference>
<dbReference type="GO" id="GO:0006432">
    <property type="term" value="P:phenylalanyl-tRNA aminoacylation"/>
    <property type="evidence" value="ECO:0007669"/>
    <property type="project" value="InterPro"/>
</dbReference>
<keyword evidence="7" id="KW-0648">Protein biosynthesis</keyword>
<dbReference type="InterPro" id="IPR004530">
    <property type="entry name" value="Phe-tRNA-synth_IIc_mito"/>
</dbReference>
<dbReference type="FunFam" id="3.30.930.10:FF:000053">
    <property type="entry name" value="Phenylalanyl-tRNA synthetase mitochondrial"/>
    <property type="match status" value="1"/>
</dbReference>
<dbReference type="Pfam" id="PF01409">
    <property type="entry name" value="tRNA-synt_2d"/>
    <property type="match status" value="2"/>
</dbReference>
<proteinExistence type="inferred from homology"/>
<dbReference type="InterPro" id="IPR036690">
    <property type="entry name" value="Fdx_antiC-bd_sf"/>
</dbReference>
<evidence type="ECO:0000256" key="3">
    <source>
        <dbReference type="ARBA" id="ARBA00012814"/>
    </source>
</evidence>
<evidence type="ECO:0000256" key="9">
    <source>
        <dbReference type="ARBA" id="ARBA00023128"/>
    </source>
</evidence>